<name>A0AA86VVS3_9FABA</name>
<dbReference type="Gramene" id="rna-AYBTSS11_LOCUS1998">
    <property type="protein sequence ID" value="CAJ1854273.1"/>
    <property type="gene ID" value="gene-AYBTSS11_LOCUS1998"/>
</dbReference>
<proteinExistence type="predicted"/>
<evidence type="ECO:0000313" key="7">
    <source>
        <dbReference type="EMBL" id="CAJ1854273.1"/>
    </source>
</evidence>
<dbReference type="PROSITE" id="PS50089">
    <property type="entry name" value="ZF_RING_2"/>
    <property type="match status" value="1"/>
</dbReference>
<dbReference type="PANTHER" id="PTHR47258">
    <property type="match status" value="1"/>
</dbReference>
<feature type="region of interest" description="Disordered" evidence="5">
    <location>
        <begin position="42"/>
        <end position="67"/>
    </location>
</feature>
<gene>
    <name evidence="7" type="ORF">AYBTSS11_LOCUS1998</name>
</gene>
<dbReference type="AlphaFoldDB" id="A0AA86VVS3"/>
<feature type="domain" description="RING-type" evidence="6">
    <location>
        <begin position="95"/>
        <end position="137"/>
    </location>
</feature>
<dbReference type="Proteomes" id="UP001189624">
    <property type="component" value="Chromosome 1"/>
</dbReference>
<dbReference type="CDD" id="cd16454">
    <property type="entry name" value="RING-H2_PA-TM-RING"/>
    <property type="match status" value="1"/>
</dbReference>
<keyword evidence="1" id="KW-0479">Metal-binding</keyword>
<reference evidence="7" key="1">
    <citation type="submission" date="2023-10" db="EMBL/GenBank/DDBJ databases">
        <authorList>
            <person name="Domelevo Entfellner J.-B."/>
        </authorList>
    </citation>
    <scope>NUCLEOTIDE SEQUENCE</scope>
</reference>
<evidence type="ECO:0000259" key="6">
    <source>
        <dbReference type="PROSITE" id="PS50089"/>
    </source>
</evidence>
<dbReference type="SMART" id="SM00184">
    <property type="entry name" value="RING"/>
    <property type="match status" value="1"/>
</dbReference>
<dbReference type="SUPFAM" id="SSF57850">
    <property type="entry name" value="RING/U-box"/>
    <property type="match status" value="1"/>
</dbReference>
<dbReference type="GO" id="GO:0008270">
    <property type="term" value="F:zinc ion binding"/>
    <property type="evidence" value="ECO:0007669"/>
    <property type="project" value="UniProtKB-KW"/>
</dbReference>
<evidence type="ECO:0000256" key="2">
    <source>
        <dbReference type="ARBA" id="ARBA00022771"/>
    </source>
</evidence>
<accession>A0AA86VVS3</accession>
<evidence type="ECO:0000256" key="3">
    <source>
        <dbReference type="ARBA" id="ARBA00022833"/>
    </source>
</evidence>
<evidence type="ECO:0000256" key="4">
    <source>
        <dbReference type="PROSITE-ProRule" id="PRU00175"/>
    </source>
</evidence>
<evidence type="ECO:0000256" key="5">
    <source>
        <dbReference type="SAM" id="MobiDB-lite"/>
    </source>
</evidence>
<feature type="compositionally biased region" description="Basic and acidic residues" evidence="5">
    <location>
        <begin position="56"/>
        <end position="67"/>
    </location>
</feature>
<keyword evidence="8" id="KW-1185">Reference proteome</keyword>
<dbReference type="Gene3D" id="3.30.40.10">
    <property type="entry name" value="Zinc/RING finger domain, C3HC4 (zinc finger)"/>
    <property type="match status" value="1"/>
</dbReference>
<dbReference type="InterPro" id="IPR011016">
    <property type="entry name" value="Znf_RING-CH"/>
</dbReference>
<dbReference type="Pfam" id="PF13639">
    <property type="entry name" value="zf-RING_2"/>
    <property type="match status" value="1"/>
</dbReference>
<keyword evidence="3" id="KW-0862">Zinc</keyword>
<evidence type="ECO:0000313" key="8">
    <source>
        <dbReference type="Proteomes" id="UP001189624"/>
    </source>
</evidence>
<dbReference type="SMART" id="SM00744">
    <property type="entry name" value="RINGv"/>
    <property type="match status" value="1"/>
</dbReference>
<sequence length="140" mass="15439">MGLSNFPTASEGVLPVLVINTVLSVAVLKNMFRSMLQVVGGSSSSGSSTSSFSPNVEHESHESARERRVSITEYKALSGRRSSESGWRGVAMVECCVCLCRFEGNQEVSELPCKHYFHRGCLDKWFDNKHATCPLCRSMD</sequence>
<dbReference type="InterPro" id="IPR013083">
    <property type="entry name" value="Znf_RING/FYVE/PHD"/>
</dbReference>
<dbReference type="InterPro" id="IPR044249">
    <property type="entry name" value="XERICO-like"/>
</dbReference>
<dbReference type="PANTHER" id="PTHR47258:SF3">
    <property type="entry name" value="F21J9.24-RELATED"/>
    <property type="match status" value="1"/>
</dbReference>
<dbReference type="EMBL" id="OY731398">
    <property type="protein sequence ID" value="CAJ1854273.1"/>
    <property type="molecule type" value="Genomic_DNA"/>
</dbReference>
<keyword evidence="2 4" id="KW-0863">Zinc-finger</keyword>
<evidence type="ECO:0000256" key="1">
    <source>
        <dbReference type="ARBA" id="ARBA00022723"/>
    </source>
</evidence>
<feature type="compositionally biased region" description="Low complexity" evidence="5">
    <location>
        <begin position="42"/>
        <end position="53"/>
    </location>
</feature>
<protein>
    <recommendedName>
        <fullName evidence="6">RING-type domain-containing protein</fullName>
    </recommendedName>
</protein>
<dbReference type="InterPro" id="IPR001841">
    <property type="entry name" value="Znf_RING"/>
</dbReference>
<organism evidence="7 8">
    <name type="scientific">Sphenostylis stenocarpa</name>
    <dbReference type="NCBI Taxonomy" id="92480"/>
    <lineage>
        <taxon>Eukaryota</taxon>
        <taxon>Viridiplantae</taxon>
        <taxon>Streptophyta</taxon>
        <taxon>Embryophyta</taxon>
        <taxon>Tracheophyta</taxon>
        <taxon>Spermatophyta</taxon>
        <taxon>Magnoliopsida</taxon>
        <taxon>eudicotyledons</taxon>
        <taxon>Gunneridae</taxon>
        <taxon>Pentapetalae</taxon>
        <taxon>rosids</taxon>
        <taxon>fabids</taxon>
        <taxon>Fabales</taxon>
        <taxon>Fabaceae</taxon>
        <taxon>Papilionoideae</taxon>
        <taxon>50 kb inversion clade</taxon>
        <taxon>NPAAA clade</taxon>
        <taxon>indigoferoid/millettioid clade</taxon>
        <taxon>Phaseoleae</taxon>
        <taxon>Sphenostylis</taxon>
    </lineage>
</organism>